<name>A0AAN5WD95_ACIBA</name>
<evidence type="ECO:0000313" key="1">
    <source>
        <dbReference type="EMBL" id="KQE03586.1"/>
    </source>
</evidence>
<dbReference type="Proteomes" id="UP000051449">
    <property type="component" value="Unassembled WGS sequence"/>
</dbReference>
<evidence type="ECO:0000313" key="2">
    <source>
        <dbReference type="Proteomes" id="UP000051449"/>
    </source>
</evidence>
<proteinExistence type="predicted"/>
<sequence length="66" mass="7494">MTVTLNDQFQTVDLDELAEILEKTEGVETLLNDGFYTIKRYKHLNLGDIEVINTCAPKSIVRVINP</sequence>
<dbReference type="EMBL" id="LLGC01000179">
    <property type="protein sequence ID" value="KQE03586.1"/>
    <property type="molecule type" value="Genomic_DNA"/>
</dbReference>
<organism evidence="1 2">
    <name type="scientific">Acinetobacter baumannii</name>
    <dbReference type="NCBI Taxonomy" id="470"/>
    <lineage>
        <taxon>Bacteria</taxon>
        <taxon>Pseudomonadati</taxon>
        <taxon>Pseudomonadota</taxon>
        <taxon>Gammaproteobacteria</taxon>
        <taxon>Moraxellales</taxon>
        <taxon>Moraxellaceae</taxon>
        <taxon>Acinetobacter</taxon>
        <taxon>Acinetobacter calcoaceticus/baumannii complex</taxon>
    </lineage>
</organism>
<reference evidence="1 2" key="1">
    <citation type="submission" date="2015-10" db="EMBL/GenBank/DDBJ databases">
        <title>The utility of whole genome sequencing in characterizing Acinetobacter epidemiology and analyzing hospital outbreaks.</title>
        <authorList>
            <person name="Ozer E.A."/>
            <person name="Fitzpatrick M.A."/>
            <person name="Hauser A.R."/>
        </authorList>
    </citation>
    <scope>NUCLEOTIDE SEQUENCE [LARGE SCALE GENOMIC DNA]</scope>
    <source>
        <strain evidence="1 2">ABBL072</strain>
    </source>
</reference>
<protein>
    <submittedName>
        <fullName evidence="1">Uncharacterized protein</fullName>
    </submittedName>
</protein>
<gene>
    <name evidence="1" type="ORF">APD33_13300</name>
</gene>
<dbReference type="RefSeq" id="WP_000219081.1">
    <property type="nucleotide sequence ID" value="NZ_CACSGJ010000042.1"/>
</dbReference>
<accession>A0AAN5WD95</accession>
<dbReference type="AlphaFoldDB" id="A0AAN5WD95"/>
<comment type="caution">
    <text evidence="1">The sequence shown here is derived from an EMBL/GenBank/DDBJ whole genome shotgun (WGS) entry which is preliminary data.</text>
</comment>